<dbReference type="GO" id="GO:0016051">
    <property type="term" value="P:carbohydrate biosynthetic process"/>
    <property type="evidence" value="ECO:0007669"/>
    <property type="project" value="InterPro"/>
</dbReference>
<protein>
    <submittedName>
        <fullName evidence="3">N-acetylneuraminate synthase family protein</fullName>
    </submittedName>
</protein>
<dbReference type="AlphaFoldDB" id="A0A8J7U1X2"/>
<name>A0A8J7U1X2_9BACT</name>
<dbReference type="SUPFAM" id="SSF51569">
    <property type="entry name" value="Aldolase"/>
    <property type="match status" value="1"/>
</dbReference>
<dbReference type="PANTHER" id="PTHR42966">
    <property type="entry name" value="N-ACETYLNEURAMINATE SYNTHASE"/>
    <property type="match status" value="1"/>
</dbReference>
<sequence>MNTAVAPRFIAEVSSNHNQDLDRCRAFIDCAADLGCYAVKFQLFRIEQLFSPEVLARSEAHRRRKAWELPAAFIPELAVRCRLKGIQFCCTPFDLHAVEILKPHVDLYKIASYELLWDALLRACGGSGKPVVLSTGMADMTEVGHAVSVLRQTDCKDWSLLHCSSAYPAPPEHCNLAAIETMRKAFVCNVGWSDHSHHPGVVIRAVHRWQAHLVEFHLDLDREGAEYQTGHCWLPEEIRPVIQAATLGAAADGDGIKQPNPAEQPDRNWRADPSDGLRPLKSER</sequence>
<dbReference type="InterPro" id="IPR013785">
    <property type="entry name" value="Aldolase_TIM"/>
</dbReference>
<reference evidence="3" key="1">
    <citation type="submission" date="2021-03" db="EMBL/GenBank/DDBJ databases">
        <authorList>
            <person name="Wang G."/>
        </authorList>
    </citation>
    <scope>NUCLEOTIDE SEQUENCE</scope>
    <source>
        <strain evidence="3">KCTC 12899</strain>
    </source>
</reference>
<dbReference type="Pfam" id="PF03102">
    <property type="entry name" value="NeuB"/>
    <property type="match status" value="1"/>
</dbReference>
<feature type="compositionally biased region" description="Basic and acidic residues" evidence="1">
    <location>
        <begin position="264"/>
        <end position="284"/>
    </location>
</feature>
<evidence type="ECO:0000259" key="2">
    <source>
        <dbReference type="Pfam" id="PF03102"/>
    </source>
</evidence>
<evidence type="ECO:0000313" key="4">
    <source>
        <dbReference type="Proteomes" id="UP000664417"/>
    </source>
</evidence>
<accession>A0A8J7U1X2</accession>
<dbReference type="EMBL" id="JAFREP010000004">
    <property type="protein sequence ID" value="MBO1317987.1"/>
    <property type="molecule type" value="Genomic_DNA"/>
</dbReference>
<dbReference type="GO" id="GO:0047444">
    <property type="term" value="F:N-acylneuraminate-9-phosphate synthase activity"/>
    <property type="evidence" value="ECO:0007669"/>
    <property type="project" value="TreeGrafter"/>
</dbReference>
<dbReference type="PANTHER" id="PTHR42966:SF1">
    <property type="entry name" value="SIALIC ACID SYNTHASE"/>
    <property type="match status" value="1"/>
</dbReference>
<comment type="caution">
    <text evidence="3">The sequence shown here is derived from an EMBL/GenBank/DDBJ whole genome shotgun (WGS) entry which is preliminary data.</text>
</comment>
<keyword evidence="4" id="KW-1185">Reference proteome</keyword>
<feature type="domain" description="PseI/NeuA/B-like" evidence="2">
    <location>
        <begin position="28"/>
        <end position="257"/>
    </location>
</feature>
<evidence type="ECO:0000256" key="1">
    <source>
        <dbReference type="SAM" id="MobiDB-lite"/>
    </source>
</evidence>
<dbReference type="Gene3D" id="3.20.20.70">
    <property type="entry name" value="Aldolase class I"/>
    <property type="match status" value="1"/>
</dbReference>
<dbReference type="InterPro" id="IPR013132">
    <property type="entry name" value="PseI/NeuA/B-like_N"/>
</dbReference>
<gene>
    <name evidence="3" type="ORF">J3U88_05895</name>
</gene>
<dbReference type="Proteomes" id="UP000664417">
    <property type="component" value="Unassembled WGS sequence"/>
</dbReference>
<organism evidence="3 4">
    <name type="scientific">Acanthopleuribacter pedis</name>
    <dbReference type="NCBI Taxonomy" id="442870"/>
    <lineage>
        <taxon>Bacteria</taxon>
        <taxon>Pseudomonadati</taxon>
        <taxon>Acidobacteriota</taxon>
        <taxon>Holophagae</taxon>
        <taxon>Acanthopleuribacterales</taxon>
        <taxon>Acanthopleuribacteraceae</taxon>
        <taxon>Acanthopleuribacter</taxon>
    </lineage>
</organism>
<feature type="region of interest" description="Disordered" evidence="1">
    <location>
        <begin position="249"/>
        <end position="284"/>
    </location>
</feature>
<dbReference type="InterPro" id="IPR051690">
    <property type="entry name" value="PseI-like"/>
</dbReference>
<proteinExistence type="predicted"/>
<dbReference type="RefSeq" id="WP_207857525.1">
    <property type="nucleotide sequence ID" value="NZ_JAFREP010000004.1"/>
</dbReference>
<evidence type="ECO:0000313" key="3">
    <source>
        <dbReference type="EMBL" id="MBO1317987.1"/>
    </source>
</evidence>